<evidence type="ECO:0000313" key="1">
    <source>
        <dbReference type="EMBL" id="KKL17782.1"/>
    </source>
</evidence>
<protein>
    <submittedName>
        <fullName evidence="1">Uncharacterized protein</fullName>
    </submittedName>
</protein>
<dbReference type="InterPro" id="IPR045565">
    <property type="entry name" value="Phage_capsid_2"/>
</dbReference>
<comment type="caution">
    <text evidence="1">The sequence shown here is derived from an EMBL/GenBank/DDBJ whole genome shotgun (WGS) entry which is preliminary data.</text>
</comment>
<sequence>QGHIDTFMAFKFLKSTRLPVGADTGATSSYAFAQDAIVLAIAQEPEVSISVRHDLCDSVQVFSTLSIGATRVEGPAVVEIELDTA</sequence>
<name>A0A0F9BV18_9ZZZZ</name>
<feature type="non-terminal residue" evidence="1">
    <location>
        <position position="1"/>
    </location>
</feature>
<dbReference type="EMBL" id="LAZR01039124">
    <property type="protein sequence ID" value="KKL17782.1"/>
    <property type="molecule type" value="Genomic_DNA"/>
</dbReference>
<dbReference type="Pfam" id="PF19821">
    <property type="entry name" value="Phage_capsid_2"/>
    <property type="match status" value="1"/>
</dbReference>
<organism evidence="1">
    <name type="scientific">marine sediment metagenome</name>
    <dbReference type="NCBI Taxonomy" id="412755"/>
    <lineage>
        <taxon>unclassified sequences</taxon>
        <taxon>metagenomes</taxon>
        <taxon>ecological metagenomes</taxon>
    </lineage>
</organism>
<proteinExistence type="predicted"/>
<gene>
    <name evidence="1" type="ORF">LCGC14_2482070</name>
</gene>
<dbReference type="AlphaFoldDB" id="A0A0F9BV18"/>
<reference evidence="1" key="1">
    <citation type="journal article" date="2015" name="Nature">
        <title>Complex archaea that bridge the gap between prokaryotes and eukaryotes.</title>
        <authorList>
            <person name="Spang A."/>
            <person name="Saw J.H."/>
            <person name="Jorgensen S.L."/>
            <person name="Zaremba-Niedzwiedzka K."/>
            <person name="Martijn J."/>
            <person name="Lind A.E."/>
            <person name="van Eijk R."/>
            <person name="Schleper C."/>
            <person name="Guy L."/>
            <person name="Ettema T.J."/>
        </authorList>
    </citation>
    <scope>NUCLEOTIDE SEQUENCE</scope>
</reference>
<accession>A0A0F9BV18</accession>